<keyword evidence="5 17" id="KW-1133">Transmembrane helix</keyword>
<dbReference type="GO" id="GO:0019903">
    <property type="term" value="F:protein phosphatase binding"/>
    <property type="evidence" value="ECO:0007669"/>
    <property type="project" value="UniProtKB-ARBA"/>
</dbReference>
<evidence type="ECO:0000259" key="18">
    <source>
        <dbReference type="PROSITE" id="PS50835"/>
    </source>
</evidence>
<dbReference type="PANTHER" id="PTHR19971">
    <property type="entry name" value="SIGNAL-REGULATORY PROTEIN BETA"/>
    <property type="match status" value="1"/>
</dbReference>
<dbReference type="InterPro" id="IPR051755">
    <property type="entry name" value="Ig-like_CS_Receptor"/>
</dbReference>
<reference evidence="19 20" key="1">
    <citation type="journal article" date="2023" name="bioRxiv">
        <title>Conserved and derived expression patterns and positive selection on dental genes reveal complex evolutionary context of ever-growing rodent molars.</title>
        <authorList>
            <person name="Calamari Z.T."/>
            <person name="Song A."/>
            <person name="Cohen E."/>
            <person name="Akter M."/>
            <person name="Roy R.D."/>
            <person name="Hallikas O."/>
            <person name="Christensen M.M."/>
            <person name="Li P."/>
            <person name="Marangoni P."/>
            <person name="Jernvall J."/>
            <person name="Klein O.D."/>
        </authorList>
    </citation>
    <scope>NUCLEOTIDE SEQUENCE [LARGE SCALE GENOMIC DNA]</scope>
    <source>
        <strain evidence="19">V071</strain>
    </source>
</reference>
<feature type="region of interest" description="Disordered" evidence="16">
    <location>
        <begin position="503"/>
        <end position="534"/>
    </location>
</feature>
<evidence type="ECO:0000256" key="10">
    <source>
        <dbReference type="ARBA" id="ARBA00023319"/>
    </source>
</evidence>
<accession>A0AAW0HV04</accession>
<keyword evidence="8" id="KW-1015">Disulfide bond</keyword>
<evidence type="ECO:0000256" key="8">
    <source>
        <dbReference type="ARBA" id="ARBA00023157"/>
    </source>
</evidence>
<dbReference type="PROSITE" id="PS50835">
    <property type="entry name" value="IG_LIKE"/>
    <property type="match status" value="3"/>
</dbReference>
<dbReference type="Proteomes" id="UP001488838">
    <property type="component" value="Unassembled WGS sequence"/>
</dbReference>
<dbReference type="InterPro" id="IPR003599">
    <property type="entry name" value="Ig_sub"/>
</dbReference>
<dbReference type="InterPro" id="IPR013783">
    <property type="entry name" value="Ig-like_fold"/>
</dbReference>
<dbReference type="GO" id="GO:0032675">
    <property type="term" value="P:regulation of interleukin-6 production"/>
    <property type="evidence" value="ECO:0007669"/>
    <property type="project" value="UniProtKB-ARBA"/>
</dbReference>
<dbReference type="GO" id="GO:0097529">
    <property type="term" value="P:myeloid leukocyte migration"/>
    <property type="evidence" value="ECO:0007669"/>
    <property type="project" value="UniProtKB-ARBA"/>
</dbReference>
<comment type="subcellular location">
    <subcellularLocation>
        <location evidence="1">Membrane</location>
        <topology evidence="1">Single-pass type I membrane protein</topology>
    </subcellularLocation>
</comment>
<dbReference type="Pfam" id="PF07654">
    <property type="entry name" value="C1-set"/>
    <property type="match status" value="2"/>
</dbReference>
<evidence type="ECO:0000256" key="15">
    <source>
        <dbReference type="ARBA" id="ARBA00080624"/>
    </source>
</evidence>
<evidence type="ECO:0000256" key="6">
    <source>
        <dbReference type="ARBA" id="ARBA00023036"/>
    </source>
</evidence>
<evidence type="ECO:0000256" key="11">
    <source>
        <dbReference type="ARBA" id="ARBA00068108"/>
    </source>
</evidence>
<comment type="caution">
    <text evidence="19">The sequence shown here is derived from an EMBL/GenBank/DDBJ whole genome shotgun (WGS) entry which is preliminary data.</text>
</comment>
<evidence type="ECO:0000256" key="2">
    <source>
        <dbReference type="ARBA" id="ARBA00022692"/>
    </source>
</evidence>
<feature type="domain" description="Ig-like" evidence="18">
    <location>
        <begin position="327"/>
        <end position="421"/>
    </location>
</feature>
<dbReference type="GO" id="GO:0016020">
    <property type="term" value="C:membrane"/>
    <property type="evidence" value="ECO:0007669"/>
    <property type="project" value="UniProtKB-SubCell"/>
</dbReference>
<dbReference type="CDD" id="cd16085">
    <property type="entry name" value="IgC1_SIRP_domain_3"/>
    <property type="match status" value="1"/>
</dbReference>
<evidence type="ECO:0000256" key="1">
    <source>
        <dbReference type="ARBA" id="ARBA00004479"/>
    </source>
</evidence>
<gene>
    <name evidence="19" type="ORF">U0070_011746</name>
</gene>
<evidence type="ECO:0000256" key="3">
    <source>
        <dbReference type="ARBA" id="ARBA00022729"/>
    </source>
</evidence>
<keyword evidence="7 17" id="KW-0472">Membrane</keyword>
<evidence type="ECO:0000256" key="17">
    <source>
        <dbReference type="SAM" id="Phobius"/>
    </source>
</evidence>
<dbReference type="FunFam" id="2.60.40.10:FF:000295">
    <property type="entry name" value="Tyrosine-protein phosphatase non-receptor type substrate 1"/>
    <property type="match status" value="1"/>
</dbReference>
<dbReference type="EMBL" id="JBBHLL010000320">
    <property type="protein sequence ID" value="KAK7805991.1"/>
    <property type="molecule type" value="Genomic_DNA"/>
</dbReference>
<evidence type="ECO:0000313" key="20">
    <source>
        <dbReference type="Proteomes" id="UP001488838"/>
    </source>
</evidence>
<dbReference type="AlphaFoldDB" id="A0AAW0HV04"/>
<evidence type="ECO:0000256" key="14">
    <source>
        <dbReference type="ARBA" id="ARBA00079421"/>
    </source>
</evidence>
<feature type="compositionally biased region" description="Polar residues" evidence="16">
    <location>
        <begin position="562"/>
        <end position="571"/>
    </location>
</feature>
<keyword evidence="6" id="KW-0729">SH3-binding</keyword>
<dbReference type="CDD" id="cd05772">
    <property type="entry name" value="IgC1_SIRP_domain_2"/>
    <property type="match status" value="1"/>
</dbReference>
<dbReference type="SMART" id="SM00409">
    <property type="entry name" value="IG"/>
    <property type="match status" value="2"/>
</dbReference>
<feature type="region of interest" description="Disordered" evidence="16">
    <location>
        <begin position="548"/>
        <end position="571"/>
    </location>
</feature>
<dbReference type="SMART" id="SM00406">
    <property type="entry name" value="IGv"/>
    <property type="match status" value="1"/>
</dbReference>
<feature type="transmembrane region" description="Helical" evidence="17">
    <location>
        <begin position="443"/>
        <end position="465"/>
    </location>
</feature>
<evidence type="ECO:0000256" key="13">
    <source>
        <dbReference type="ARBA" id="ARBA00076461"/>
    </source>
</evidence>
<dbReference type="SUPFAM" id="SSF48726">
    <property type="entry name" value="Immunoglobulin"/>
    <property type="match status" value="3"/>
</dbReference>
<dbReference type="Gene3D" id="2.60.40.10">
    <property type="entry name" value="Immunoglobulins"/>
    <property type="match status" value="3"/>
</dbReference>
<dbReference type="FunFam" id="2.60.40.10:FF:000454">
    <property type="entry name" value="Tyrosine-protein phosphatase non-receptor type substrate 1"/>
    <property type="match status" value="1"/>
</dbReference>
<keyword evidence="10" id="KW-0393">Immunoglobulin domain</keyword>
<evidence type="ECO:0000256" key="9">
    <source>
        <dbReference type="ARBA" id="ARBA00023180"/>
    </source>
</evidence>
<dbReference type="InterPro" id="IPR007110">
    <property type="entry name" value="Ig-like_dom"/>
</dbReference>
<dbReference type="Pfam" id="PF07686">
    <property type="entry name" value="V-set"/>
    <property type="match status" value="1"/>
</dbReference>
<dbReference type="SMART" id="SM00407">
    <property type="entry name" value="IGc1"/>
    <property type="match status" value="2"/>
</dbReference>
<evidence type="ECO:0000256" key="12">
    <source>
        <dbReference type="ARBA" id="ARBA00075252"/>
    </source>
</evidence>
<name>A0AAW0HV04_MYOGA</name>
<keyword evidence="9" id="KW-0325">Glycoprotein</keyword>
<organism evidence="19 20">
    <name type="scientific">Myodes glareolus</name>
    <name type="common">Bank vole</name>
    <name type="synonym">Clethrionomys glareolus</name>
    <dbReference type="NCBI Taxonomy" id="447135"/>
    <lineage>
        <taxon>Eukaryota</taxon>
        <taxon>Metazoa</taxon>
        <taxon>Chordata</taxon>
        <taxon>Craniata</taxon>
        <taxon>Vertebrata</taxon>
        <taxon>Euteleostomi</taxon>
        <taxon>Mammalia</taxon>
        <taxon>Eutheria</taxon>
        <taxon>Euarchontoglires</taxon>
        <taxon>Glires</taxon>
        <taxon>Rodentia</taxon>
        <taxon>Myomorpha</taxon>
        <taxon>Muroidea</taxon>
        <taxon>Cricetidae</taxon>
        <taxon>Arvicolinae</taxon>
        <taxon>Myodes</taxon>
    </lineage>
</organism>
<evidence type="ECO:0000256" key="7">
    <source>
        <dbReference type="ARBA" id="ARBA00023136"/>
    </source>
</evidence>
<keyword evidence="20" id="KW-1185">Reference proteome</keyword>
<sequence>MSVCSNAHVPQPHIQHTIIQEGAAGKDLKVIQPEKSVSVASGEMVTLNCTVTSLRPLGPIKWFKGTGQSPQLIYIFTGEKFPRVTNVTDTTLRNNLDFSIRISNVTPADAGTYYCVKFQKMTESDKEFLSGGGTVVYVLAKPSAPVVSVPTSRVTPGQTVNFTCKSYGFSPRDITLKWFKDKKELPSFQTIVDPEGQSISYNISSTAQVVLNSRDIHSQVICQLDHNTLEGRPLRGIANLSDIIREAACIDFIRYHPNSSYQCPDQASTVLWEPSLLTAFPFRSTVFECLMHAWQSCVRYGGSGSTLQAPPLRLKVRASACTVSVSPVLDVTEQPTRAGNQVNITCQVQKFYPSKLRLTWLENGNVSRIDEASNDTVNRDGTYNWTSCLLVNTSAHRENVVVTCQVDHDGKPAIAKNYIVRVLHQKEQGMDATLGNDPSGKNIFIAVGVVCALLVVLLMAALYVLRIKQKKGGLHEPEKNAREITQIQDTNDINDITYADLNLPKEKKPAPRVPEPNNHTEYASIETGKAPRPEDTLTYADLDMVHLNRAQPGHKPEPSFSEYASVQVQRK</sequence>
<feature type="domain" description="Ig-like" evidence="18">
    <location>
        <begin position="12"/>
        <end position="115"/>
    </location>
</feature>
<dbReference type="InterPro" id="IPR036179">
    <property type="entry name" value="Ig-like_dom_sf"/>
</dbReference>
<dbReference type="InterPro" id="IPR003597">
    <property type="entry name" value="Ig_C1-set"/>
</dbReference>
<evidence type="ECO:0000256" key="4">
    <source>
        <dbReference type="ARBA" id="ARBA00022737"/>
    </source>
</evidence>
<keyword evidence="2 17" id="KW-0812">Transmembrane</keyword>
<keyword evidence="3" id="KW-0732">Signal</keyword>
<feature type="domain" description="Ig-like" evidence="18">
    <location>
        <begin position="142"/>
        <end position="238"/>
    </location>
</feature>
<proteinExistence type="predicted"/>
<dbReference type="GO" id="GO:0050765">
    <property type="term" value="P:negative regulation of phagocytosis"/>
    <property type="evidence" value="ECO:0007669"/>
    <property type="project" value="UniProtKB-ARBA"/>
</dbReference>
<dbReference type="GO" id="GO:0032680">
    <property type="term" value="P:regulation of tumor necrosis factor production"/>
    <property type="evidence" value="ECO:0007669"/>
    <property type="project" value="UniProtKB-ARBA"/>
</dbReference>
<evidence type="ECO:0000313" key="19">
    <source>
        <dbReference type="EMBL" id="KAK7805991.1"/>
    </source>
</evidence>
<keyword evidence="4" id="KW-0677">Repeat</keyword>
<dbReference type="InterPro" id="IPR013106">
    <property type="entry name" value="Ig_V-set"/>
</dbReference>
<dbReference type="GO" id="GO:0045428">
    <property type="term" value="P:regulation of nitric oxide biosynthetic process"/>
    <property type="evidence" value="ECO:0007669"/>
    <property type="project" value="UniProtKB-ARBA"/>
</dbReference>
<dbReference type="GO" id="GO:0017124">
    <property type="term" value="F:SH3 domain binding"/>
    <property type="evidence" value="ECO:0007669"/>
    <property type="project" value="UniProtKB-KW"/>
</dbReference>
<evidence type="ECO:0000256" key="5">
    <source>
        <dbReference type="ARBA" id="ARBA00022989"/>
    </source>
</evidence>
<evidence type="ECO:0000256" key="16">
    <source>
        <dbReference type="SAM" id="MobiDB-lite"/>
    </source>
</evidence>
<protein>
    <recommendedName>
        <fullName evidence="11">Tyrosine-protein phosphatase non-receptor type substrate 1</fullName>
    </recommendedName>
    <alternativeName>
        <fullName evidence="13">Brain Ig-like molecule with tyrosine-based activation motifs</fullName>
    </alternativeName>
    <alternativeName>
        <fullName evidence="14">CD172 antigen-like family member A</fullName>
    </alternativeName>
    <alternativeName>
        <fullName evidence="12">Inhibitory receptor SHPS-1</fullName>
    </alternativeName>
    <alternativeName>
        <fullName evidence="15">Signal-regulatory protein alpha-1</fullName>
    </alternativeName>
</protein>